<dbReference type="OrthoDB" id="678275at2"/>
<accession>A0A327W328</accession>
<name>A0A327W328_9BACT</name>
<protein>
    <recommendedName>
        <fullName evidence="5">Zinc ribbon domain-containing protein</fullName>
    </recommendedName>
</protein>
<keyword evidence="1" id="KW-1133">Transmembrane helix</keyword>
<evidence type="ECO:0000313" key="4">
    <source>
        <dbReference type="Proteomes" id="UP000249819"/>
    </source>
</evidence>
<dbReference type="EMBL" id="QLMA01000003">
    <property type="protein sequence ID" value="RAJ83192.1"/>
    <property type="molecule type" value="Genomic_DNA"/>
</dbReference>
<dbReference type="RefSeq" id="WP_111591855.1">
    <property type="nucleotide sequence ID" value="NZ_QLMA01000003.1"/>
</dbReference>
<dbReference type="Proteomes" id="UP000249819">
    <property type="component" value="Unassembled WGS sequence"/>
</dbReference>
<reference evidence="3 4" key="1">
    <citation type="submission" date="2018-06" db="EMBL/GenBank/DDBJ databases">
        <title>Genomic Encyclopedia of Archaeal and Bacterial Type Strains, Phase II (KMG-II): from individual species to whole genera.</title>
        <authorList>
            <person name="Goeker M."/>
        </authorList>
    </citation>
    <scope>NUCLEOTIDE SEQUENCE [LARGE SCALE GENOMIC DNA]</scope>
    <source>
        <strain evidence="3 4">DSM 29821</strain>
    </source>
</reference>
<feature type="transmembrane region" description="Helical" evidence="1">
    <location>
        <begin position="115"/>
        <end position="132"/>
    </location>
</feature>
<feature type="chain" id="PRO_5016398112" description="Zinc ribbon domain-containing protein" evidence="2">
    <location>
        <begin position="20"/>
        <end position="146"/>
    </location>
</feature>
<proteinExistence type="predicted"/>
<organism evidence="3 4">
    <name type="scientific">Chitinophaga dinghuensis</name>
    <dbReference type="NCBI Taxonomy" id="1539050"/>
    <lineage>
        <taxon>Bacteria</taxon>
        <taxon>Pseudomonadati</taxon>
        <taxon>Bacteroidota</taxon>
        <taxon>Chitinophagia</taxon>
        <taxon>Chitinophagales</taxon>
        <taxon>Chitinophagaceae</taxon>
        <taxon>Chitinophaga</taxon>
    </lineage>
</organism>
<evidence type="ECO:0000256" key="2">
    <source>
        <dbReference type="SAM" id="SignalP"/>
    </source>
</evidence>
<keyword evidence="4" id="KW-1185">Reference proteome</keyword>
<keyword evidence="2" id="KW-0732">Signal</keyword>
<keyword evidence="1" id="KW-0472">Membrane</keyword>
<feature type="transmembrane region" description="Helical" evidence="1">
    <location>
        <begin position="86"/>
        <end position="109"/>
    </location>
</feature>
<evidence type="ECO:0000256" key="1">
    <source>
        <dbReference type="SAM" id="Phobius"/>
    </source>
</evidence>
<evidence type="ECO:0008006" key="5">
    <source>
        <dbReference type="Google" id="ProtNLM"/>
    </source>
</evidence>
<keyword evidence="1" id="KW-0812">Transmembrane</keyword>
<sequence>MNQVKCTNCGAAIFSSAVAAESQATVTVNCQYCGSQFETRNPNYSPHTTAPVNIYKTEIKYTYTEPAPPESAWKAASDLQHKITKVLGYIMGGIGALFALVMWIVAFLPDTDMPVGVPVIFSLLVFGIFMLARASSRELKRRHGKL</sequence>
<gene>
    <name evidence="3" type="ORF">CLV59_103152</name>
</gene>
<dbReference type="AlphaFoldDB" id="A0A327W328"/>
<feature type="signal peptide" evidence="2">
    <location>
        <begin position="1"/>
        <end position="19"/>
    </location>
</feature>
<evidence type="ECO:0000313" key="3">
    <source>
        <dbReference type="EMBL" id="RAJ83192.1"/>
    </source>
</evidence>
<comment type="caution">
    <text evidence="3">The sequence shown here is derived from an EMBL/GenBank/DDBJ whole genome shotgun (WGS) entry which is preliminary data.</text>
</comment>